<comment type="caution">
    <text evidence="1">The sequence shown here is derived from an EMBL/GenBank/DDBJ whole genome shotgun (WGS) entry which is preliminary data.</text>
</comment>
<proteinExistence type="predicted"/>
<gene>
    <name evidence="1" type="ORF">NZD88_18675</name>
</gene>
<evidence type="ECO:0008006" key="3">
    <source>
        <dbReference type="Google" id="ProtNLM"/>
    </source>
</evidence>
<name>A0ABT2IN08_9FLAO</name>
<organism evidence="1 2">
    <name type="scientific">Chryseobacterium pyrolae</name>
    <dbReference type="NCBI Taxonomy" id="2987481"/>
    <lineage>
        <taxon>Bacteria</taxon>
        <taxon>Pseudomonadati</taxon>
        <taxon>Bacteroidota</taxon>
        <taxon>Flavobacteriia</taxon>
        <taxon>Flavobacteriales</taxon>
        <taxon>Weeksellaceae</taxon>
        <taxon>Chryseobacterium group</taxon>
        <taxon>Chryseobacterium</taxon>
    </lineage>
</organism>
<dbReference type="EMBL" id="JANZQH010000011">
    <property type="protein sequence ID" value="MCT2409582.1"/>
    <property type="molecule type" value="Genomic_DNA"/>
</dbReference>
<protein>
    <recommendedName>
        <fullName evidence="3">Integrase</fullName>
    </recommendedName>
</protein>
<evidence type="ECO:0000313" key="2">
    <source>
        <dbReference type="Proteomes" id="UP001142057"/>
    </source>
</evidence>
<sequence>MNNINVCYENLVNFVEKEKVFFNSLPISDSWDAMQWNTKEWLFHRGSDHHINFNLYKFKTRVLDSQMPKEFGDFTKALAIYLYRSKKVGFMAIRNYVIACRQLSVVLKNRNEVSPVQLTKWHFDQVIDDLKENKFKKIYEAAANLKVVADLLDKLDITPLAINYINCEKNNHYYHDYKSLSELNSEDDRIGKEKLPSYEAMVAYAICTNKPINNDEKILLRTIDLLIAMGQRANEVTYIPYDCWVEIEKKDENGKIILDAKKKPIKDVGIRYYAEKKFESRVHWLAEQDVQFAYRAVNDLKVFTEEVRKVAKFQEQYNRMWKYDKDEIISDVRLLQYLGFQNTYNLSLYLKRNNIAIHSIDKKIKHPINNSGKRICQHYYLAGDIENLFFKKYESNIILKDNNKVILRVGDLLSIKFEGAFRFKRKANTFRVVPCKLTLEDINAALGSGSKTESIFERRGLKEADGSKIKITSHQPRHWRNTLYELAGMSNINQALALGRQLIDQNTVYKHLTVKETTQVHKDFITFNSVAEKINFLRTGIRDKTIIGDLTDTYHKLKQSQGLVIAEEFISTHTNALHITPFGACSNDFSLSPCPKHLQCWNGCNNLNLTGSKHEIDNLNKLIDSTEKALEQMKNQGEGDFGSDIWILDIEKKLSNMKFVQQLATKGVKHQLFPNGIDFSNTNKKTDLINGKK</sequence>
<keyword evidence="2" id="KW-1185">Reference proteome</keyword>
<reference evidence="1" key="1">
    <citation type="submission" date="2022-08" db="EMBL/GenBank/DDBJ databases">
        <title>Chryseobacterium antibioticum,isolated from the rhizosphere soil of Pyrola in Tibet.</title>
        <authorList>
            <person name="Kan Y."/>
        </authorList>
    </citation>
    <scope>NUCLEOTIDE SEQUENCE</scope>
    <source>
        <strain evidence="1">Pc2-12</strain>
    </source>
</reference>
<dbReference type="Proteomes" id="UP001142057">
    <property type="component" value="Unassembled WGS sequence"/>
</dbReference>
<dbReference type="RefSeq" id="WP_259831136.1">
    <property type="nucleotide sequence ID" value="NZ_JANZQH010000011.1"/>
</dbReference>
<accession>A0ABT2IN08</accession>
<evidence type="ECO:0000313" key="1">
    <source>
        <dbReference type="EMBL" id="MCT2409582.1"/>
    </source>
</evidence>